<protein>
    <submittedName>
        <fullName evidence="1">Uncharacterized protein</fullName>
    </submittedName>
</protein>
<dbReference type="AlphaFoldDB" id="A0A1F4TUJ0"/>
<evidence type="ECO:0000313" key="2">
    <source>
        <dbReference type="Proteomes" id="UP000178951"/>
    </source>
</evidence>
<accession>A0A1F4TUJ0</accession>
<dbReference type="SUPFAM" id="SSF48452">
    <property type="entry name" value="TPR-like"/>
    <property type="match status" value="1"/>
</dbReference>
<gene>
    <name evidence="1" type="ORF">A2311_05725</name>
</gene>
<name>A0A1F4TUJ0_UNCSA</name>
<dbReference type="InterPro" id="IPR011990">
    <property type="entry name" value="TPR-like_helical_dom_sf"/>
</dbReference>
<dbReference type="Gene3D" id="1.25.40.10">
    <property type="entry name" value="Tetratricopeptide repeat domain"/>
    <property type="match status" value="1"/>
</dbReference>
<evidence type="ECO:0000313" key="1">
    <source>
        <dbReference type="EMBL" id="OGC36220.1"/>
    </source>
</evidence>
<dbReference type="EMBL" id="MEUF01000018">
    <property type="protein sequence ID" value="OGC36220.1"/>
    <property type="molecule type" value="Genomic_DNA"/>
</dbReference>
<comment type="caution">
    <text evidence="1">The sequence shown here is derived from an EMBL/GenBank/DDBJ whole genome shotgun (WGS) entry which is preliminary data.</text>
</comment>
<dbReference type="Proteomes" id="UP000178951">
    <property type="component" value="Unassembled WGS sequence"/>
</dbReference>
<organism evidence="1 2">
    <name type="scientific">candidate division WOR-1 bacterium RIFOXYB2_FULL_48_7</name>
    <dbReference type="NCBI Taxonomy" id="1802583"/>
    <lineage>
        <taxon>Bacteria</taxon>
        <taxon>Bacillati</taxon>
        <taxon>Saganbacteria</taxon>
    </lineage>
</organism>
<dbReference type="STRING" id="1802583.A2311_05725"/>
<reference evidence="1 2" key="1">
    <citation type="journal article" date="2016" name="Nat. Commun.">
        <title>Thousands of microbial genomes shed light on interconnected biogeochemical processes in an aquifer system.</title>
        <authorList>
            <person name="Anantharaman K."/>
            <person name="Brown C.T."/>
            <person name="Hug L.A."/>
            <person name="Sharon I."/>
            <person name="Castelle C.J."/>
            <person name="Probst A.J."/>
            <person name="Thomas B.C."/>
            <person name="Singh A."/>
            <person name="Wilkins M.J."/>
            <person name="Karaoz U."/>
            <person name="Brodie E.L."/>
            <person name="Williams K.H."/>
            <person name="Hubbard S.S."/>
            <person name="Banfield J.F."/>
        </authorList>
    </citation>
    <scope>NUCLEOTIDE SEQUENCE [LARGE SCALE GENOMIC DNA]</scope>
</reference>
<sequence>MDASIALITRRLCVGPQEAAPPKPKEKVKQSDLPVARETVAAGPAVLTDRSKVQADYEKLIGRIKDGNDDQVVALIDVLVKEKGIPHLYMLGQLALQQYQYELARFVFAHSLAYLEALSASTIDERLLKAACLAQFGLYDKAIAEYKGLLKEPLPDSQRPMVMLGLAQTYYGLMMFQAAEGIAIEIVRAIPDCLEGWFLLYNTARQTNNKEQMAEAKQAIEAAAARDGLLRLRLLPFQETPELMFEYACIKYEECQYDYAEQLFSFVLKNGDQETKRAAVVYLMKTYQTGQKLGKLKELAEIAVQEGFYLEAYGIRASIAISESVSPEARRNPELSTAKMAEADEYMAQAGRLIQDQVAAFPTIPNVLILLEDGIFRQSDIDQNITEYLQQIKTNLPAEARAFRQLIERWQLLAVIHMSAVTRSPQPYGELAVVYRSPDCFPGTSQAVFPSLPVLQAEELLRQPDQYELKYPVKDRAKLFGLLEKFAQARGLDARLVDSVQAINLLVDFTLETVKEYQESPLADENCTPIEEKIARGDFDKAVCRNYTMIFLAMFKELKAHNGSLANIVAISDYGKSHTFITLAAITSQGLVVTSIDPTWADDGAPLETNPENLGLAATLSRLLLAHELEKSLAMVGEHLVTAGEDEYVFKLQLLSNLFVSADQAGMLNSDSAEWIRIKVEQLLFEIPLDSDNAVLRAQANYLLGRVAFCQQEFRAAHQYFFEALKMAEHGLSPELSMEIETLIIQCLDCQGETETLLKLAESYLADGRLFSVVGKKGALVSPIVRYLPDGTKIELNINNQAYLTKVVKGRIVWPKPLAEYKDQIEGRSFLVRIIPRS</sequence>
<proteinExistence type="predicted"/>